<organism evidence="1 2">
    <name type="scientific">Halogeometricum pallidum JCM 14848</name>
    <dbReference type="NCBI Taxonomy" id="1227487"/>
    <lineage>
        <taxon>Archaea</taxon>
        <taxon>Methanobacteriati</taxon>
        <taxon>Methanobacteriota</taxon>
        <taxon>Stenosarchaea group</taxon>
        <taxon>Halobacteria</taxon>
        <taxon>Halobacteriales</taxon>
        <taxon>Haloferacaceae</taxon>
        <taxon>Halogeometricum</taxon>
    </lineage>
</organism>
<dbReference type="AlphaFoldDB" id="M0DIK4"/>
<proteinExistence type="predicted"/>
<keyword evidence="1" id="KW-0689">Ribosomal protein</keyword>
<dbReference type="GO" id="GO:0005840">
    <property type="term" value="C:ribosome"/>
    <property type="evidence" value="ECO:0007669"/>
    <property type="project" value="UniProtKB-KW"/>
</dbReference>
<protein>
    <submittedName>
        <fullName evidence="1">Acetyltransferase, ribosomal protein n-acetylase</fullName>
    </submittedName>
</protein>
<name>M0DIK4_HALPD</name>
<keyword evidence="1" id="KW-0687">Ribonucleoprotein</keyword>
<comment type="caution">
    <text evidence="1">The sequence shown here is derived from an EMBL/GenBank/DDBJ whole genome shotgun (WGS) entry which is preliminary data.</text>
</comment>
<dbReference type="InParanoid" id="M0DIK4"/>
<keyword evidence="2" id="KW-1185">Reference proteome</keyword>
<dbReference type="GO" id="GO:0016740">
    <property type="term" value="F:transferase activity"/>
    <property type="evidence" value="ECO:0007669"/>
    <property type="project" value="UniProtKB-KW"/>
</dbReference>
<evidence type="ECO:0000313" key="1">
    <source>
        <dbReference type="EMBL" id="ELZ35300.1"/>
    </source>
</evidence>
<accession>M0DIK4</accession>
<dbReference type="EMBL" id="AOIV01000001">
    <property type="protein sequence ID" value="ELZ35300.1"/>
    <property type="molecule type" value="Genomic_DNA"/>
</dbReference>
<gene>
    <name evidence="1" type="ORF">C474_00080</name>
</gene>
<dbReference type="Proteomes" id="UP000011513">
    <property type="component" value="Unassembled WGS sequence"/>
</dbReference>
<dbReference type="RefSeq" id="WP_008382732.1">
    <property type="nucleotide sequence ID" value="NZ_AOIV01000001.1"/>
</dbReference>
<sequence length="43" mass="4891">MIRRGLPLADGDVRDEARYSVSQEEWREVGGADDSVRVVESRE</sequence>
<evidence type="ECO:0000313" key="2">
    <source>
        <dbReference type="Proteomes" id="UP000011513"/>
    </source>
</evidence>
<reference evidence="1 2" key="1">
    <citation type="journal article" date="2014" name="PLoS Genet.">
        <title>Phylogenetically driven sequencing of extremely halophilic archaea reveals strategies for static and dynamic osmo-response.</title>
        <authorList>
            <person name="Becker E.A."/>
            <person name="Seitzer P.M."/>
            <person name="Tritt A."/>
            <person name="Larsen D."/>
            <person name="Krusor M."/>
            <person name="Yao A.I."/>
            <person name="Wu D."/>
            <person name="Madern D."/>
            <person name="Eisen J.A."/>
            <person name="Darling A.E."/>
            <person name="Facciotti M.T."/>
        </authorList>
    </citation>
    <scope>NUCLEOTIDE SEQUENCE [LARGE SCALE GENOMIC DNA]</scope>
    <source>
        <strain evidence="1 2">JCM 14848</strain>
    </source>
</reference>
<keyword evidence="1" id="KW-0808">Transferase</keyword>